<protein>
    <submittedName>
        <fullName evidence="1">Uncharacterized protein</fullName>
    </submittedName>
</protein>
<proteinExistence type="predicted"/>
<accession>A0ACB8R855</accession>
<sequence length="56" mass="5976">MLIACRARGSDHSPVLPGQGEAGPYGVCAVKMQPIVRRHLDEALQSFQVARSEGGK</sequence>
<dbReference type="EMBL" id="MU276243">
    <property type="protein sequence ID" value="KAI0039960.1"/>
    <property type="molecule type" value="Genomic_DNA"/>
</dbReference>
<reference evidence="1" key="2">
    <citation type="journal article" date="2022" name="New Phytol.">
        <title>Evolutionary transition to the ectomycorrhizal habit in the genomes of a hyperdiverse lineage of mushroom-forming fungi.</title>
        <authorList>
            <person name="Looney B."/>
            <person name="Miyauchi S."/>
            <person name="Morin E."/>
            <person name="Drula E."/>
            <person name="Courty P.E."/>
            <person name="Kohler A."/>
            <person name="Kuo A."/>
            <person name="LaButti K."/>
            <person name="Pangilinan J."/>
            <person name="Lipzen A."/>
            <person name="Riley R."/>
            <person name="Andreopoulos W."/>
            <person name="He G."/>
            <person name="Johnson J."/>
            <person name="Nolan M."/>
            <person name="Tritt A."/>
            <person name="Barry K.W."/>
            <person name="Grigoriev I.V."/>
            <person name="Nagy L.G."/>
            <person name="Hibbett D."/>
            <person name="Henrissat B."/>
            <person name="Matheny P.B."/>
            <person name="Labbe J."/>
            <person name="Martin F.M."/>
        </authorList>
    </citation>
    <scope>NUCLEOTIDE SEQUENCE</scope>
    <source>
        <strain evidence="1">FP105234-sp</strain>
    </source>
</reference>
<dbReference type="Proteomes" id="UP000814033">
    <property type="component" value="Unassembled WGS sequence"/>
</dbReference>
<evidence type="ECO:0000313" key="1">
    <source>
        <dbReference type="EMBL" id="KAI0039960.1"/>
    </source>
</evidence>
<name>A0ACB8R855_9AGAM</name>
<reference evidence="1" key="1">
    <citation type="submission" date="2021-02" db="EMBL/GenBank/DDBJ databases">
        <authorList>
            <consortium name="DOE Joint Genome Institute"/>
            <person name="Ahrendt S."/>
            <person name="Looney B.P."/>
            <person name="Miyauchi S."/>
            <person name="Morin E."/>
            <person name="Drula E."/>
            <person name="Courty P.E."/>
            <person name="Chicoki N."/>
            <person name="Fauchery L."/>
            <person name="Kohler A."/>
            <person name="Kuo A."/>
            <person name="Labutti K."/>
            <person name="Pangilinan J."/>
            <person name="Lipzen A."/>
            <person name="Riley R."/>
            <person name="Andreopoulos W."/>
            <person name="He G."/>
            <person name="Johnson J."/>
            <person name="Barry K.W."/>
            <person name="Grigoriev I.V."/>
            <person name="Nagy L."/>
            <person name="Hibbett D."/>
            <person name="Henrissat B."/>
            <person name="Matheny P.B."/>
            <person name="Labbe J."/>
            <person name="Martin F."/>
        </authorList>
    </citation>
    <scope>NUCLEOTIDE SEQUENCE</scope>
    <source>
        <strain evidence="1">FP105234-sp</strain>
    </source>
</reference>
<organism evidence="1 2">
    <name type="scientific">Auriscalpium vulgare</name>
    <dbReference type="NCBI Taxonomy" id="40419"/>
    <lineage>
        <taxon>Eukaryota</taxon>
        <taxon>Fungi</taxon>
        <taxon>Dikarya</taxon>
        <taxon>Basidiomycota</taxon>
        <taxon>Agaricomycotina</taxon>
        <taxon>Agaricomycetes</taxon>
        <taxon>Russulales</taxon>
        <taxon>Auriscalpiaceae</taxon>
        <taxon>Auriscalpium</taxon>
    </lineage>
</organism>
<comment type="caution">
    <text evidence="1">The sequence shown here is derived from an EMBL/GenBank/DDBJ whole genome shotgun (WGS) entry which is preliminary data.</text>
</comment>
<keyword evidence="2" id="KW-1185">Reference proteome</keyword>
<gene>
    <name evidence="1" type="ORF">FA95DRAFT_1566818</name>
</gene>
<evidence type="ECO:0000313" key="2">
    <source>
        <dbReference type="Proteomes" id="UP000814033"/>
    </source>
</evidence>